<dbReference type="AlphaFoldDB" id="A0A327YXU0"/>
<accession>A0A327YXU0</accession>
<dbReference type="RefSeq" id="WP_245973159.1">
    <property type="nucleotide sequence ID" value="NZ_JACHWI010000006.1"/>
</dbReference>
<feature type="region of interest" description="Disordered" evidence="1">
    <location>
        <begin position="107"/>
        <end position="136"/>
    </location>
</feature>
<dbReference type="InterPro" id="IPR012427">
    <property type="entry name" value="DUF1622"/>
</dbReference>
<feature type="compositionally biased region" description="Basic and acidic residues" evidence="1">
    <location>
        <begin position="122"/>
        <end position="136"/>
    </location>
</feature>
<dbReference type="PANTHER" id="PTHR38468">
    <property type="entry name" value="SLL0939 PROTEIN"/>
    <property type="match status" value="1"/>
</dbReference>
<dbReference type="PANTHER" id="PTHR38468:SF1">
    <property type="entry name" value="SLL0939 PROTEIN"/>
    <property type="match status" value="1"/>
</dbReference>
<protein>
    <submittedName>
        <fullName evidence="3">Putative membrane protein</fullName>
    </submittedName>
</protein>
<gene>
    <name evidence="3" type="ORF">B0I29_12791</name>
</gene>
<feature type="transmembrane region" description="Helical" evidence="2">
    <location>
        <begin position="16"/>
        <end position="35"/>
    </location>
</feature>
<comment type="caution">
    <text evidence="3">The sequence shown here is derived from an EMBL/GenBank/DDBJ whole genome shotgun (WGS) entry which is preliminary data.</text>
</comment>
<feature type="transmembrane region" description="Helical" evidence="2">
    <location>
        <begin position="56"/>
        <end position="75"/>
    </location>
</feature>
<evidence type="ECO:0000313" key="3">
    <source>
        <dbReference type="EMBL" id="RAK26501.1"/>
    </source>
</evidence>
<reference evidence="3 4" key="1">
    <citation type="submission" date="2018-06" db="EMBL/GenBank/DDBJ databases">
        <title>Genomic Encyclopedia of Type Strains, Phase III (KMG-III): the genomes of soil and plant-associated and newly described type strains.</title>
        <authorList>
            <person name="Whitman W."/>
        </authorList>
    </citation>
    <scope>NUCLEOTIDE SEQUENCE [LARGE SCALE GENOMIC DNA]</scope>
    <source>
        <strain evidence="3 4">CGMCC 4.7090</strain>
    </source>
</reference>
<evidence type="ECO:0000313" key="4">
    <source>
        <dbReference type="Proteomes" id="UP000249341"/>
    </source>
</evidence>
<dbReference type="Proteomes" id="UP000249341">
    <property type="component" value="Unassembled WGS sequence"/>
</dbReference>
<keyword evidence="2" id="KW-1133">Transmembrane helix</keyword>
<evidence type="ECO:0000256" key="1">
    <source>
        <dbReference type="SAM" id="MobiDB-lite"/>
    </source>
</evidence>
<organism evidence="3 4">
    <name type="scientific">Actinoplanes lutulentus</name>
    <dbReference type="NCBI Taxonomy" id="1287878"/>
    <lineage>
        <taxon>Bacteria</taxon>
        <taxon>Bacillati</taxon>
        <taxon>Actinomycetota</taxon>
        <taxon>Actinomycetes</taxon>
        <taxon>Micromonosporales</taxon>
        <taxon>Micromonosporaceae</taxon>
        <taxon>Actinoplanes</taxon>
    </lineage>
</organism>
<dbReference type="EMBL" id="QLMJ01000027">
    <property type="protein sequence ID" value="RAK26501.1"/>
    <property type="molecule type" value="Genomic_DNA"/>
</dbReference>
<name>A0A327YXU0_9ACTN</name>
<keyword evidence="2" id="KW-0472">Membrane</keyword>
<feature type="compositionally biased region" description="Polar residues" evidence="1">
    <location>
        <begin position="112"/>
        <end position="121"/>
    </location>
</feature>
<proteinExistence type="predicted"/>
<keyword evidence="2" id="KW-0812">Transmembrane</keyword>
<evidence type="ECO:0000256" key="2">
    <source>
        <dbReference type="SAM" id="Phobius"/>
    </source>
</evidence>
<sequence>MRFDEVMEWVVTGFEVTGATILAVGSVLALVSAVVSLRKGDPRAAYKRARQDVGRVILLGLEILIIADIVLTITVERTLQSTLTLGVLVLVRTFLSFSLEVELEGSLPWRRSSASRTPSNETEPKEADEPTDTDLR</sequence>
<keyword evidence="4" id="KW-1185">Reference proteome</keyword>
<dbReference type="Pfam" id="PF07784">
    <property type="entry name" value="DUF1622"/>
    <property type="match status" value="1"/>
</dbReference>